<dbReference type="Gene3D" id="1.10.8.60">
    <property type="match status" value="2"/>
</dbReference>
<evidence type="ECO:0000259" key="4">
    <source>
        <dbReference type="SMART" id="SM00382"/>
    </source>
</evidence>
<evidence type="ECO:0000313" key="6">
    <source>
        <dbReference type="Proteomes" id="UP001566132"/>
    </source>
</evidence>
<dbReference type="GO" id="GO:0005524">
    <property type="term" value="F:ATP binding"/>
    <property type="evidence" value="ECO:0007669"/>
    <property type="project" value="UniProtKB-KW"/>
</dbReference>
<evidence type="ECO:0000256" key="2">
    <source>
        <dbReference type="ARBA" id="ARBA00022741"/>
    </source>
</evidence>
<reference evidence="5 6" key="1">
    <citation type="submission" date="2024-05" db="EMBL/GenBank/DDBJ databases">
        <title>Genetic variation in Jamaican populations of the coffee berry borer (Hypothenemus hampei).</title>
        <authorList>
            <person name="Errbii M."/>
            <person name="Myrie A."/>
        </authorList>
    </citation>
    <scope>NUCLEOTIDE SEQUENCE [LARGE SCALE GENOMIC DNA]</scope>
    <source>
        <strain evidence="5">JA-Hopewell-2020-01-JO</strain>
        <tissue evidence="5">Whole body</tissue>
    </source>
</reference>
<dbReference type="AlphaFoldDB" id="A0ABD1EWI9"/>
<gene>
    <name evidence="5" type="ORF">ABEB36_004977</name>
</gene>
<keyword evidence="6" id="KW-1185">Reference proteome</keyword>
<dbReference type="InterPro" id="IPR027417">
    <property type="entry name" value="P-loop_NTPase"/>
</dbReference>
<dbReference type="EMBL" id="JBDJPC010000004">
    <property type="protein sequence ID" value="KAL1505403.1"/>
    <property type="molecule type" value="Genomic_DNA"/>
</dbReference>
<feature type="domain" description="AAA+ ATPase" evidence="4">
    <location>
        <begin position="285"/>
        <end position="424"/>
    </location>
</feature>
<protein>
    <recommendedName>
        <fullName evidence="4">AAA+ ATPase domain-containing protein</fullName>
    </recommendedName>
</protein>
<dbReference type="FunFam" id="3.40.50.300:FF:000018">
    <property type="entry name" value="Cell division control 48"/>
    <property type="match status" value="1"/>
</dbReference>
<keyword evidence="3" id="KW-0067">ATP-binding</keyword>
<organism evidence="5 6">
    <name type="scientific">Hypothenemus hampei</name>
    <name type="common">Coffee berry borer</name>
    <dbReference type="NCBI Taxonomy" id="57062"/>
    <lineage>
        <taxon>Eukaryota</taxon>
        <taxon>Metazoa</taxon>
        <taxon>Ecdysozoa</taxon>
        <taxon>Arthropoda</taxon>
        <taxon>Hexapoda</taxon>
        <taxon>Insecta</taxon>
        <taxon>Pterygota</taxon>
        <taxon>Neoptera</taxon>
        <taxon>Endopterygota</taxon>
        <taxon>Coleoptera</taxon>
        <taxon>Polyphaga</taxon>
        <taxon>Cucujiformia</taxon>
        <taxon>Curculionidae</taxon>
        <taxon>Scolytinae</taxon>
        <taxon>Hypothenemus</taxon>
    </lineage>
</organism>
<sequence>MSAKKSPKNSLTLWYQCENCDAYIANQNIDFHHTVCMTGTNNIQHKDHSCVLNEVLYGALEKKPTEEIKNLSTREKDNLVYISQGAMQLCNFSIGEFVTVSFDEPQIHLVQKVWPTTDKTLTSVLLTENCIRQNSLLKNKIAKVAKLNQAVNLQATQLDVLLVKGPKNIQLSEELNKRLSNAYADQYVTKDSLVHLMFYGTELKFQIKRINKKNNELCENLQQLSINDTKFYLITCSTKWKIFGSEESLMQLKSPIQVAGLDQEAEEVCQMIASVFQESLQGFNRNKSVLFYGHSGTGKTSLAKMIGQRFEAKVIEISALEVYSNTNNGNGPDAFIKNTYNSAIEKAPSIVVIDDIEVLCPSSTKTTEWEKKVTFTLINCLDEIFENPHTRVFTIATTNKIDSLYSGLRRCGRLDREIEIPTPNPATRNAILKQVLSKYPQNLSQSHLNDLSLITHGYVGADLVSLCSEAALICTKRSSTELSIDDLKKALQKIKPSAMREVQVEVPNVKWTDIGGQDRLKLVLKQTVEWPLKYSNSFKRLGITPPKGVLMFGPPGCSKTMIAKALATESGLNFLSIKGPELLSKWVGESERAVREVFRKARQVAPSILFFDEIDAIGSERSGSSNHRVDERVLAQLLTELDGITPLTDVMILAATNRPDKIDQALLRPGRLDRIVYVPLPDESTRRDIFRIKFIKIPVEKDVDLEELVKKTDGYSGAEVNAVCHEAAMFALEDDLNIESVHMRHFLKALKLITPRTSESLLEIYKDYNKSVLLWMIFLLT</sequence>
<keyword evidence="1" id="KW-0677">Repeat</keyword>
<dbReference type="FunFam" id="1.10.8.60:FF:000069">
    <property type="entry name" value="spermatogenesis-associated protein 5 isoform X1"/>
    <property type="match status" value="1"/>
</dbReference>
<dbReference type="CDD" id="cd19511">
    <property type="entry name" value="RecA-like_CDC48_r2-like"/>
    <property type="match status" value="1"/>
</dbReference>
<dbReference type="Proteomes" id="UP001566132">
    <property type="component" value="Unassembled WGS sequence"/>
</dbReference>
<evidence type="ECO:0000256" key="1">
    <source>
        <dbReference type="ARBA" id="ARBA00022737"/>
    </source>
</evidence>
<feature type="domain" description="AAA+ ATPase" evidence="4">
    <location>
        <begin position="545"/>
        <end position="682"/>
    </location>
</feature>
<evidence type="ECO:0000313" key="5">
    <source>
        <dbReference type="EMBL" id="KAL1505403.1"/>
    </source>
</evidence>
<name>A0ABD1EWI9_HYPHA</name>
<keyword evidence="2" id="KW-0547">Nucleotide-binding</keyword>
<dbReference type="PANTHER" id="PTHR23077:SF27">
    <property type="entry name" value="ATPASE FAMILY GENE 2 PROTEIN HOMOLOG A"/>
    <property type="match status" value="1"/>
</dbReference>
<dbReference type="PANTHER" id="PTHR23077">
    <property type="entry name" value="AAA-FAMILY ATPASE"/>
    <property type="match status" value="1"/>
</dbReference>
<dbReference type="Gene3D" id="3.40.50.300">
    <property type="entry name" value="P-loop containing nucleotide triphosphate hydrolases"/>
    <property type="match status" value="2"/>
</dbReference>
<dbReference type="InterPro" id="IPR041569">
    <property type="entry name" value="AAA_lid_3"/>
</dbReference>
<accession>A0ABD1EWI9</accession>
<proteinExistence type="predicted"/>
<dbReference type="Pfam" id="PF17862">
    <property type="entry name" value="AAA_lid_3"/>
    <property type="match status" value="2"/>
</dbReference>
<comment type="caution">
    <text evidence="5">The sequence shown here is derived from an EMBL/GenBank/DDBJ whole genome shotgun (WGS) entry which is preliminary data.</text>
</comment>
<dbReference type="PROSITE" id="PS00674">
    <property type="entry name" value="AAA"/>
    <property type="match status" value="1"/>
</dbReference>
<dbReference type="SUPFAM" id="SSF52540">
    <property type="entry name" value="P-loop containing nucleoside triphosphate hydrolases"/>
    <property type="match status" value="2"/>
</dbReference>
<dbReference type="InterPro" id="IPR003960">
    <property type="entry name" value="ATPase_AAA_CS"/>
</dbReference>
<dbReference type="InterPro" id="IPR003959">
    <property type="entry name" value="ATPase_AAA_core"/>
</dbReference>
<dbReference type="SMART" id="SM00382">
    <property type="entry name" value="AAA"/>
    <property type="match status" value="2"/>
</dbReference>
<dbReference type="Pfam" id="PF00004">
    <property type="entry name" value="AAA"/>
    <property type="match status" value="2"/>
</dbReference>
<evidence type="ECO:0000256" key="3">
    <source>
        <dbReference type="ARBA" id="ARBA00022840"/>
    </source>
</evidence>
<dbReference type="InterPro" id="IPR003593">
    <property type="entry name" value="AAA+_ATPase"/>
</dbReference>
<dbReference type="InterPro" id="IPR050168">
    <property type="entry name" value="AAA_ATPase_domain"/>
</dbReference>